<evidence type="ECO:0000259" key="9">
    <source>
        <dbReference type="Pfam" id="PF13480"/>
    </source>
</evidence>
<accession>A0A7I7LDP5</accession>
<feature type="region of interest" description="Disordered" evidence="7">
    <location>
        <begin position="420"/>
        <end position="439"/>
    </location>
</feature>
<dbReference type="EMBL" id="AP022572">
    <property type="protein sequence ID" value="BBX57662.1"/>
    <property type="molecule type" value="Genomic_DNA"/>
</dbReference>
<evidence type="ECO:0000256" key="5">
    <source>
        <dbReference type="ARBA" id="ARBA00033381"/>
    </source>
</evidence>
<evidence type="ECO:0000256" key="3">
    <source>
        <dbReference type="ARBA" id="ARBA00022679"/>
    </source>
</evidence>
<dbReference type="Pfam" id="PF13480">
    <property type="entry name" value="Acetyltransf_6"/>
    <property type="match status" value="1"/>
</dbReference>
<dbReference type="InterPro" id="IPR015422">
    <property type="entry name" value="PyrdxlP-dep_Trfase_small"/>
</dbReference>
<evidence type="ECO:0000256" key="1">
    <source>
        <dbReference type="ARBA" id="ARBA00001933"/>
    </source>
</evidence>
<dbReference type="SUPFAM" id="SSF55729">
    <property type="entry name" value="Acyl-CoA N-acyltransferases (Nat)"/>
    <property type="match status" value="1"/>
</dbReference>
<protein>
    <recommendedName>
        <fullName evidence="2">8-amino-7-oxononanoate synthase</fullName>
        <ecNumber evidence="2">2.3.1.47</ecNumber>
    </recommendedName>
    <alternativeName>
        <fullName evidence="4">7-keto-8-amino-pelargonic acid synthase</fullName>
    </alternativeName>
    <alternativeName>
        <fullName evidence="5">8-amino-7-ketopelargonate synthase</fullName>
    </alternativeName>
</protein>
<dbReference type="GO" id="GO:0030170">
    <property type="term" value="F:pyridoxal phosphate binding"/>
    <property type="evidence" value="ECO:0007669"/>
    <property type="project" value="InterPro"/>
</dbReference>
<dbReference type="InterPro" id="IPR016181">
    <property type="entry name" value="Acyl_CoA_acyltransferase"/>
</dbReference>
<dbReference type="Gene3D" id="3.90.1150.10">
    <property type="entry name" value="Aspartate Aminotransferase, domain 1"/>
    <property type="match status" value="1"/>
</dbReference>
<evidence type="ECO:0000256" key="2">
    <source>
        <dbReference type="ARBA" id="ARBA00013187"/>
    </source>
</evidence>
<dbReference type="RefSeq" id="WP_198967613.1">
    <property type="nucleotide sequence ID" value="NZ_AP022572.1"/>
</dbReference>
<evidence type="ECO:0000313" key="11">
    <source>
        <dbReference type="Proteomes" id="UP000467164"/>
    </source>
</evidence>
<dbReference type="Pfam" id="PF00155">
    <property type="entry name" value="Aminotran_1_2"/>
    <property type="match status" value="1"/>
</dbReference>
<gene>
    <name evidence="10" type="ORF">MSHO_30070</name>
</gene>
<feature type="domain" description="Aminotransferase class I/classII large" evidence="8">
    <location>
        <begin position="47"/>
        <end position="394"/>
    </location>
</feature>
<dbReference type="PANTHER" id="PTHR13693">
    <property type="entry name" value="CLASS II AMINOTRANSFERASE/8-AMINO-7-OXONONANOATE SYNTHASE"/>
    <property type="match status" value="1"/>
</dbReference>
<proteinExistence type="predicted"/>
<dbReference type="KEGG" id="msho:MSHO_30070"/>
<keyword evidence="3" id="KW-0808">Transferase</keyword>
<evidence type="ECO:0000256" key="4">
    <source>
        <dbReference type="ARBA" id="ARBA00032610"/>
    </source>
</evidence>
<dbReference type="InterPro" id="IPR004839">
    <property type="entry name" value="Aminotransferase_I/II_large"/>
</dbReference>
<dbReference type="Proteomes" id="UP000467164">
    <property type="component" value="Chromosome"/>
</dbReference>
<dbReference type="InterPro" id="IPR038740">
    <property type="entry name" value="BioF2-like_GNAT_dom"/>
</dbReference>
<comment type="cofactor">
    <cofactor evidence="1">
        <name>pyridoxal 5'-phosphate</name>
        <dbReference type="ChEBI" id="CHEBI:597326"/>
    </cofactor>
</comment>
<reference evidence="10 11" key="1">
    <citation type="journal article" date="2019" name="Emerg. Microbes Infect.">
        <title>Comprehensive subspecies identification of 175 nontuberculous mycobacteria species based on 7547 genomic profiles.</title>
        <authorList>
            <person name="Matsumoto Y."/>
            <person name="Kinjo T."/>
            <person name="Motooka D."/>
            <person name="Nabeya D."/>
            <person name="Jung N."/>
            <person name="Uechi K."/>
            <person name="Horii T."/>
            <person name="Iida T."/>
            <person name="Fujita J."/>
            <person name="Nakamura S."/>
        </authorList>
    </citation>
    <scope>NUCLEOTIDE SEQUENCE [LARGE SCALE GENOMIC DNA]</scope>
    <source>
        <strain evidence="10 11">JCM 12657</strain>
    </source>
</reference>
<sequence length="815" mass="93062">MAQIRHQDPYDVVDEILTDAKNRGVMYFVTDTDVPIERHLEIGGRKFLNFGTCSYMSLGQDPRLKEAGFAFLDRYGLQFSVSRGYLSAGINEVLEHELSKIYDDKPVLVYSSTSACHISILPTLLTANDAIILDQSVHFSVQHAANIACAKGVPVEMIRHSNLDMLEDKLKEFGNKRRQIWYLIDGVYSMYGDVAPMLKLHELMQEYEQLHLYIDDAHGMSWYGTHGSGRVYGDFGMHPRTILVSTLANGFGCTGGFAVFPNAEAQRKVRMFGGPFSYSHPLSPPVTGAAIACARIHLSDEIYDMQRALADNISRCSALLQEYDLPILSDTHTPINFVCLGTPKLGINVVKRMLDDGYYCNLSTFPVVPVKNTGLRFNIQRQLEPDDIEQFVAAVARNFRAVLKDECVSEADVRRQFGLEPPTHKINGASHPHSTRQTTHRLDHATSIREIDADEWNSLLGSAGIFDAAGCLALEQAFGGRTRPEERWDFDYFIVRDGSGRPLLATFFTTSVYKDDIFAQPSISAQIEEKRKQDPMYLTSRTMGMGCLLSEGQHLYVDRSREDWPEVIRFLLGHVLVRQRERNATALLLRDFDAADDDIRRVLTDEGFVKIDMPLSNAIENMRWETRDEFLQALPSTRRRRHMRQEFIPYEHMYEVETKSELSPEKQEWAYRLYLNVAKRNLSIKIFQYPSDILKSLAAQENWEFVVLRLKADYDDRAERLPVAVSWNYRGKLGYHWVIVGIDYEYNRKFGVYRQAMYQAVRRARLLGYEHVSLGLSSEEEKKKVGADQTEKVAYHQTRDTFAMDVMAAMAAVTQ</sequence>
<name>A0A7I7LDP5_9MYCO</name>
<dbReference type="AlphaFoldDB" id="A0A7I7LDP5"/>
<dbReference type="InterPro" id="IPR015421">
    <property type="entry name" value="PyrdxlP-dep_Trfase_major"/>
</dbReference>
<dbReference type="SUPFAM" id="SSF53383">
    <property type="entry name" value="PLP-dependent transferases"/>
    <property type="match status" value="1"/>
</dbReference>
<dbReference type="InterPro" id="IPR015424">
    <property type="entry name" value="PyrdxlP-dep_Trfase"/>
</dbReference>
<dbReference type="PANTHER" id="PTHR13693:SF3">
    <property type="entry name" value="LD36009P"/>
    <property type="match status" value="1"/>
</dbReference>
<keyword evidence="11" id="KW-1185">Reference proteome</keyword>
<evidence type="ECO:0000313" key="10">
    <source>
        <dbReference type="EMBL" id="BBX57662.1"/>
    </source>
</evidence>
<dbReference type="EC" id="2.3.1.47" evidence="2"/>
<evidence type="ECO:0000256" key="7">
    <source>
        <dbReference type="SAM" id="MobiDB-lite"/>
    </source>
</evidence>
<organism evidence="10 11">
    <name type="scientific">Mycobacterium shottsii</name>
    <dbReference type="NCBI Taxonomy" id="133549"/>
    <lineage>
        <taxon>Bacteria</taxon>
        <taxon>Bacillati</taxon>
        <taxon>Actinomycetota</taxon>
        <taxon>Actinomycetes</taxon>
        <taxon>Mycobacteriales</taxon>
        <taxon>Mycobacteriaceae</taxon>
        <taxon>Mycobacterium</taxon>
        <taxon>Mycobacterium ulcerans group</taxon>
    </lineage>
</organism>
<feature type="domain" description="BioF2-like acetyltransferase" evidence="9">
    <location>
        <begin position="638"/>
        <end position="783"/>
    </location>
</feature>
<comment type="catalytic activity">
    <reaction evidence="6">
        <text>6-carboxyhexanoyl-[ACP] + L-alanine + H(+) = (8S)-8-amino-7-oxononanoate + holo-[ACP] + CO2</text>
        <dbReference type="Rhea" id="RHEA:42288"/>
        <dbReference type="Rhea" id="RHEA-COMP:9685"/>
        <dbReference type="Rhea" id="RHEA-COMP:9955"/>
        <dbReference type="ChEBI" id="CHEBI:15378"/>
        <dbReference type="ChEBI" id="CHEBI:16526"/>
        <dbReference type="ChEBI" id="CHEBI:57972"/>
        <dbReference type="ChEBI" id="CHEBI:64479"/>
        <dbReference type="ChEBI" id="CHEBI:78846"/>
        <dbReference type="ChEBI" id="CHEBI:149468"/>
        <dbReference type="EC" id="2.3.1.47"/>
    </reaction>
</comment>
<evidence type="ECO:0000259" key="8">
    <source>
        <dbReference type="Pfam" id="PF00155"/>
    </source>
</evidence>
<evidence type="ECO:0000256" key="6">
    <source>
        <dbReference type="ARBA" id="ARBA00047715"/>
    </source>
</evidence>
<dbReference type="Gene3D" id="3.40.640.10">
    <property type="entry name" value="Type I PLP-dependent aspartate aminotransferase-like (Major domain)"/>
    <property type="match status" value="1"/>
</dbReference>
<dbReference type="InterPro" id="IPR050087">
    <property type="entry name" value="AON_synthase_class-II"/>
</dbReference>
<dbReference type="GO" id="GO:0008710">
    <property type="term" value="F:8-amino-7-oxononanoate synthase activity"/>
    <property type="evidence" value="ECO:0007669"/>
    <property type="project" value="UniProtKB-EC"/>
</dbReference>